<accession>A0A5M3Z251</accession>
<dbReference type="CDD" id="cd13876">
    <property type="entry name" value="CuRO_2_Abr2_like"/>
    <property type="match status" value="1"/>
</dbReference>
<keyword evidence="3" id="KW-0732">Signal</keyword>
<dbReference type="PROSITE" id="PS00080">
    <property type="entry name" value="MULTICOPPER_OXIDASE2"/>
    <property type="match status" value="1"/>
</dbReference>
<feature type="domain" description="Plastocyanin-like" evidence="8">
    <location>
        <begin position="454"/>
        <end position="573"/>
    </location>
</feature>
<comment type="similarity">
    <text evidence="1">Belongs to the multicopper oxidase family.</text>
</comment>
<dbReference type="InterPro" id="IPR008972">
    <property type="entry name" value="Cupredoxin"/>
</dbReference>
<evidence type="ECO:0000259" key="7">
    <source>
        <dbReference type="Pfam" id="PF00394"/>
    </source>
</evidence>
<evidence type="ECO:0000256" key="3">
    <source>
        <dbReference type="ARBA" id="ARBA00022729"/>
    </source>
</evidence>
<dbReference type="SUPFAM" id="SSF49503">
    <property type="entry name" value="Cupredoxins"/>
    <property type="match status" value="3"/>
</dbReference>
<dbReference type="OrthoDB" id="2121828at2759"/>
<dbReference type="InterPro" id="IPR002355">
    <property type="entry name" value="Cu_oxidase_Cu_BS"/>
</dbReference>
<reference evidence="10 11" key="1">
    <citation type="submission" date="2020-01" db="EMBL/GenBank/DDBJ databases">
        <title>Aspergillus terreus IFO 6365 whole genome shotgun sequence.</title>
        <authorList>
            <person name="Kanamasa S."/>
            <person name="Takahashi H."/>
        </authorList>
    </citation>
    <scope>NUCLEOTIDE SEQUENCE [LARGE SCALE GENOMIC DNA]</scope>
    <source>
        <strain evidence="10 11">IFO 6365</strain>
    </source>
</reference>
<feature type="domain" description="Plastocyanin-like" evidence="7">
    <location>
        <begin position="171"/>
        <end position="369"/>
    </location>
</feature>
<evidence type="ECO:0000313" key="10">
    <source>
        <dbReference type="EMBL" id="GFF16125.1"/>
    </source>
</evidence>
<dbReference type="AlphaFoldDB" id="A0A5M3Z251"/>
<dbReference type="CDD" id="cd13898">
    <property type="entry name" value="CuRO_3_Abr2_like"/>
    <property type="match status" value="1"/>
</dbReference>
<keyword evidence="5" id="KW-0186">Copper</keyword>
<proteinExistence type="inferred from homology"/>
<dbReference type="VEuPathDB" id="FungiDB:ATEG_05254"/>
<dbReference type="Pfam" id="PF07732">
    <property type="entry name" value="Cu-oxidase_3"/>
    <property type="match status" value="1"/>
</dbReference>
<dbReference type="PROSITE" id="PS00079">
    <property type="entry name" value="MULTICOPPER_OXIDASE1"/>
    <property type="match status" value="2"/>
</dbReference>
<sequence length="607" mass="67203">MKATAAALGLLASTCFMQLASCNLVRYELNLSWEDREVAGAVRKTILVNGQFPGPTLRMKQGDDVEVLVNNSMPFGTTVHWHGIEQLGTPWSDGVPGLSQENIPPGEEFLYQWKAVDYGAYIYHSHARGQIDDGLYGAIIVEPDDCVEQPFDLITQDPRELEALRRAERESQPIIVSDWRHMTSEELWQAEEVSGMENYCVNAVLVNGKGSTMCLAQDRINALTTDTQREAMGNQTLTDMACLPPIDAILGPFDRTPELAPPGFYKDCTAGDGPTERFEVDSATTYRSWDLMSMASVSTLVFSIDEHPMYVYRVDGRYIEPLRVDAVTVPIGTRYSVFTKLDQPAGDYTVRVANTGVNQIINGTAVMTYTTSTQGQRPRRPSQASITETGTNATTATVILDETSVVPFPVVRPAATVDQTVILNVDRWNSSYQWLMGEDSYSMELEEASPVLFNKSSIPSKYTISTRNGTWVDLIFNISSTTHPIHKHSNKFFVLGSGTGAWNWSSVAEAMLDIPQSFNLENPQLRDTYDTASPAQSVTWMAIRYQVVNPGAFLLHCHLQTHLMGGMALAILDGVDAWPQVPEAYRMPVVDGRQEEDDFGAASLYVA</sequence>
<dbReference type="GO" id="GO:0042440">
    <property type="term" value="P:pigment metabolic process"/>
    <property type="evidence" value="ECO:0007669"/>
    <property type="project" value="UniProtKB-ARBA"/>
</dbReference>
<evidence type="ECO:0000256" key="4">
    <source>
        <dbReference type="ARBA" id="ARBA00023002"/>
    </source>
</evidence>
<evidence type="ECO:0000259" key="9">
    <source>
        <dbReference type="Pfam" id="PF07732"/>
    </source>
</evidence>
<keyword evidence="6" id="KW-0325">Glycoprotein</keyword>
<dbReference type="CDD" id="cd13850">
    <property type="entry name" value="CuRO_1_Abr2_like"/>
    <property type="match status" value="1"/>
</dbReference>
<comment type="caution">
    <text evidence="10">The sequence shown here is derived from an EMBL/GenBank/DDBJ whole genome shotgun (WGS) entry which is preliminary data.</text>
</comment>
<keyword evidence="2" id="KW-0479">Metal-binding</keyword>
<dbReference type="InterPro" id="IPR011706">
    <property type="entry name" value="Cu-oxidase_C"/>
</dbReference>
<dbReference type="InterPro" id="IPR001117">
    <property type="entry name" value="Cu-oxidase_2nd"/>
</dbReference>
<feature type="domain" description="Plastocyanin-like" evidence="9">
    <location>
        <begin position="32"/>
        <end position="144"/>
    </location>
</feature>
<dbReference type="InterPro" id="IPR011707">
    <property type="entry name" value="Cu-oxidase-like_N"/>
</dbReference>
<evidence type="ECO:0000256" key="1">
    <source>
        <dbReference type="ARBA" id="ARBA00010609"/>
    </source>
</evidence>
<evidence type="ECO:0000256" key="5">
    <source>
        <dbReference type="ARBA" id="ARBA00023008"/>
    </source>
</evidence>
<organism evidence="10 11">
    <name type="scientific">Aspergillus terreus</name>
    <dbReference type="NCBI Taxonomy" id="33178"/>
    <lineage>
        <taxon>Eukaryota</taxon>
        <taxon>Fungi</taxon>
        <taxon>Dikarya</taxon>
        <taxon>Ascomycota</taxon>
        <taxon>Pezizomycotina</taxon>
        <taxon>Eurotiomycetes</taxon>
        <taxon>Eurotiomycetidae</taxon>
        <taxon>Eurotiales</taxon>
        <taxon>Aspergillaceae</taxon>
        <taxon>Aspergillus</taxon>
        <taxon>Aspergillus subgen. Circumdati</taxon>
    </lineage>
</organism>
<keyword evidence="4" id="KW-0560">Oxidoreductase</keyword>
<evidence type="ECO:0000256" key="2">
    <source>
        <dbReference type="ARBA" id="ARBA00022723"/>
    </source>
</evidence>
<protein>
    <submittedName>
        <fullName evidence="10">L-ascorbate oxidase</fullName>
    </submittedName>
</protein>
<evidence type="ECO:0000259" key="8">
    <source>
        <dbReference type="Pfam" id="PF07731"/>
    </source>
</evidence>
<dbReference type="FunFam" id="2.60.40.420:FF:000036">
    <property type="entry name" value="L-ascorbate oxidase"/>
    <property type="match status" value="1"/>
</dbReference>
<evidence type="ECO:0000313" key="11">
    <source>
        <dbReference type="Proteomes" id="UP000452235"/>
    </source>
</evidence>
<dbReference type="Gene3D" id="2.60.40.420">
    <property type="entry name" value="Cupredoxins - blue copper proteins"/>
    <property type="match status" value="3"/>
</dbReference>
<dbReference type="GO" id="GO:0005507">
    <property type="term" value="F:copper ion binding"/>
    <property type="evidence" value="ECO:0007669"/>
    <property type="project" value="InterPro"/>
</dbReference>
<dbReference type="Pfam" id="PF00394">
    <property type="entry name" value="Cu-oxidase"/>
    <property type="match status" value="1"/>
</dbReference>
<name>A0A5M3Z251_ASPTE</name>
<dbReference type="InterPro" id="IPR045087">
    <property type="entry name" value="Cu-oxidase_fam"/>
</dbReference>
<dbReference type="InterPro" id="IPR033138">
    <property type="entry name" value="Cu_oxidase_CS"/>
</dbReference>
<dbReference type="EMBL" id="BLJY01000005">
    <property type="protein sequence ID" value="GFF16125.1"/>
    <property type="molecule type" value="Genomic_DNA"/>
</dbReference>
<dbReference type="PANTHER" id="PTHR11709">
    <property type="entry name" value="MULTI-COPPER OXIDASE"/>
    <property type="match status" value="1"/>
</dbReference>
<dbReference type="PANTHER" id="PTHR11709:SF488">
    <property type="entry name" value="LACCASE-RELATED"/>
    <property type="match status" value="1"/>
</dbReference>
<dbReference type="Proteomes" id="UP000452235">
    <property type="component" value="Unassembled WGS sequence"/>
</dbReference>
<dbReference type="GO" id="GO:0052716">
    <property type="term" value="F:hydroquinone:oxygen oxidoreductase activity"/>
    <property type="evidence" value="ECO:0007669"/>
    <property type="project" value="UniProtKB-ARBA"/>
</dbReference>
<evidence type="ECO:0000256" key="6">
    <source>
        <dbReference type="ARBA" id="ARBA00023180"/>
    </source>
</evidence>
<dbReference type="Pfam" id="PF07731">
    <property type="entry name" value="Cu-oxidase_2"/>
    <property type="match status" value="1"/>
</dbReference>
<keyword evidence="11" id="KW-1185">Reference proteome</keyword>
<gene>
    <name evidence="10" type="ORF">ATEIFO6365_0005031500</name>
</gene>
<dbReference type="FunFam" id="2.60.40.420:FF:000061">
    <property type="entry name" value="Laccase TilA"/>
    <property type="match status" value="1"/>
</dbReference>